<dbReference type="InterPro" id="IPR013815">
    <property type="entry name" value="ATP_grasp_subdomain_1"/>
</dbReference>
<evidence type="ECO:0000259" key="5">
    <source>
        <dbReference type="PROSITE" id="PS50975"/>
    </source>
</evidence>
<dbReference type="PANTHER" id="PTHR43585">
    <property type="entry name" value="FUMIPYRROLE BIOSYNTHESIS PROTEIN C"/>
    <property type="match status" value="1"/>
</dbReference>
<dbReference type="InterPro" id="IPR003806">
    <property type="entry name" value="ATP-grasp_PylC-type"/>
</dbReference>
<dbReference type="Gene3D" id="3.40.50.20">
    <property type="match status" value="1"/>
</dbReference>
<sequence length="410" mass="46248">MTILMLSSTDHAKTPYNEWFPDTAEQMILFCPVEKKNSYADEDYLRIEAFEHYMVNPDIEMRALELSQQYDISHVLSISEFDVIRAAKIRALLKIEGQSLISAEAYRDKVLMKQLLQSTSVKTPHFDKAIDSANIQRFVGKYGYPVVLKPIDGSGSSDVVIARAQQDIDTFLQAHPDIGRYEIEQFIDGEMYHVDGLVHNAEVKCAYVSHYYNGCLAFKDHQPLASYMLKADNPLSQALQQQVEQVVAALPTLPSGSFHAEFFVTPTNDIYFCEIASRTGGGEIGRTLEHAIGMQLNQMSLYLQTGRAEEVEAHIQIQRYGGFILLPPQNATFQGIQHPLEEDWVLFQSLKATPGQPFGAAQLSVDHIMSVVVEGEDEATLIARIDQVITWYQQEVQWKSLQATTYNDNV</sequence>
<dbReference type="RefSeq" id="WP_014612961.1">
    <property type="nucleotide sequence ID" value="NZ_BAAFHX010000003.1"/>
</dbReference>
<reference evidence="7" key="2">
    <citation type="journal article" date="2018" name="Vet. Microbiol.">
        <title>Methicillin-resistant staphylococci amongst veterinary personnel, personnel-owned pets, patients and the hospital environment of two small animal veterinary hospitals.</title>
        <authorList>
            <person name="Worthing K.A."/>
            <person name="Brown J."/>
            <person name="Gerber L."/>
            <person name="Abraham S."/>
            <person name="Trott D."/>
            <person name="Norris J.M."/>
        </authorList>
    </citation>
    <scope>NUCLEOTIDE SEQUENCE</scope>
    <source>
        <strain evidence="7">ST496-2</strain>
    </source>
</reference>
<dbReference type="GO" id="GO:0005524">
    <property type="term" value="F:ATP binding"/>
    <property type="evidence" value="ECO:0007669"/>
    <property type="project" value="UniProtKB-UniRule"/>
</dbReference>
<dbReference type="Gene3D" id="3.30.1490.20">
    <property type="entry name" value="ATP-grasp fold, A domain"/>
    <property type="match status" value="1"/>
</dbReference>
<dbReference type="PANTHER" id="PTHR43585:SF2">
    <property type="entry name" value="ATP-GRASP ENZYME FSQD"/>
    <property type="match status" value="1"/>
</dbReference>
<reference evidence="9" key="3">
    <citation type="journal article" date="2018" name="Vet. Microbiol.">
        <title>Molecular epidemiology of methicillin-resistant staphylococci amongst veterinary personnel, personnel-owned pets, patients and the hospital environment of two companion animal veterinary hospitals.</title>
        <authorList>
            <person name="Worthing K.A."/>
            <person name="Brown J."/>
            <person name="Gerber L."/>
            <person name="Abraham S."/>
            <person name="Trott D."/>
            <person name="Norris J.M."/>
        </authorList>
    </citation>
    <scope>NUCLEOTIDE SEQUENCE [LARGE SCALE GENOMIC DNA]</scope>
    <source>
        <strain evidence="9">ST496-2</strain>
    </source>
</reference>
<dbReference type="Gene3D" id="3.30.470.20">
    <property type="entry name" value="ATP-grasp fold, B domain"/>
    <property type="match status" value="1"/>
</dbReference>
<gene>
    <name evidence="6" type="ORF">DD902_00755</name>
    <name evidence="7" type="ORF">DV961_00510</name>
</gene>
<evidence type="ECO:0000313" key="9">
    <source>
        <dbReference type="Proteomes" id="UP000256409"/>
    </source>
</evidence>
<organism evidence="6 8">
    <name type="scientific">Staphylococcus pseudintermedius</name>
    <dbReference type="NCBI Taxonomy" id="283734"/>
    <lineage>
        <taxon>Bacteria</taxon>
        <taxon>Bacillati</taxon>
        <taxon>Bacillota</taxon>
        <taxon>Bacilli</taxon>
        <taxon>Bacillales</taxon>
        <taxon>Staphylococcaceae</taxon>
        <taxon>Staphylococcus</taxon>
        <taxon>Staphylococcus intermedius group</taxon>
    </lineage>
</organism>
<keyword evidence="2 4" id="KW-0547">Nucleotide-binding</keyword>
<dbReference type="GO" id="GO:0046872">
    <property type="term" value="F:metal ion binding"/>
    <property type="evidence" value="ECO:0007669"/>
    <property type="project" value="InterPro"/>
</dbReference>
<dbReference type="EMBL" id="QQPC01000004">
    <property type="protein sequence ID" value="REA84187.1"/>
    <property type="molecule type" value="Genomic_DNA"/>
</dbReference>
<feature type="domain" description="ATP-grasp" evidence="5">
    <location>
        <begin position="113"/>
        <end position="305"/>
    </location>
</feature>
<proteinExistence type="predicted"/>
<keyword evidence="3 4" id="KW-0067">ATP-binding</keyword>
<dbReference type="OrthoDB" id="9803907at2"/>
<evidence type="ECO:0000256" key="3">
    <source>
        <dbReference type="ARBA" id="ARBA00022840"/>
    </source>
</evidence>
<protein>
    <submittedName>
        <fullName evidence="6">ATP-grasp domain-containing protein</fullName>
    </submittedName>
</protein>
<name>A0A317YTW7_STAPS</name>
<dbReference type="InterPro" id="IPR011761">
    <property type="entry name" value="ATP-grasp"/>
</dbReference>
<dbReference type="Proteomes" id="UP000246800">
    <property type="component" value="Unassembled WGS sequence"/>
</dbReference>
<dbReference type="Pfam" id="PF02655">
    <property type="entry name" value="ATP-grasp_3"/>
    <property type="match status" value="1"/>
</dbReference>
<keyword evidence="1" id="KW-0436">Ligase</keyword>
<dbReference type="AlphaFoldDB" id="A0A317YTW7"/>
<evidence type="ECO:0000313" key="7">
    <source>
        <dbReference type="EMBL" id="REA84187.1"/>
    </source>
</evidence>
<evidence type="ECO:0000256" key="2">
    <source>
        <dbReference type="ARBA" id="ARBA00022741"/>
    </source>
</evidence>
<accession>A0A317YTW7</accession>
<comment type="caution">
    <text evidence="6">The sequence shown here is derived from an EMBL/GenBank/DDBJ whole genome shotgun (WGS) entry which is preliminary data.</text>
</comment>
<dbReference type="PROSITE" id="PS50975">
    <property type="entry name" value="ATP_GRASP"/>
    <property type="match status" value="1"/>
</dbReference>
<evidence type="ECO:0000313" key="6">
    <source>
        <dbReference type="EMBL" id="PWZ77143.1"/>
    </source>
</evidence>
<reference evidence="6 8" key="1">
    <citation type="journal article" date="2018" name="Vet. Microbiol.">
        <title>Clonal diversity and geographic distribution of methicillin-resistant Staphylococcus pseudintermedius from Australian animals: Discovery of novel sequence types.</title>
        <authorList>
            <person name="Worthing K.A."/>
            <person name="Abraham S."/>
            <person name="Coombs G.W."/>
            <person name="Pang S."/>
            <person name="Saputra S."/>
            <person name="Jordan D."/>
            <person name="Trott D.J."/>
            <person name="Norris J.M."/>
        </authorList>
    </citation>
    <scope>NUCLEOTIDE SEQUENCE [LARGE SCALE GENOMIC DNA]</scope>
    <source>
        <strain evidence="6 8">ST525 1</strain>
    </source>
</reference>
<dbReference type="GeneID" id="93823815"/>
<dbReference type="Proteomes" id="UP000256409">
    <property type="component" value="Unassembled WGS sequence"/>
</dbReference>
<dbReference type="SUPFAM" id="SSF56059">
    <property type="entry name" value="Glutathione synthetase ATP-binding domain-like"/>
    <property type="match status" value="1"/>
</dbReference>
<dbReference type="InterPro" id="IPR052032">
    <property type="entry name" value="ATP-dep_AA_Ligase"/>
</dbReference>
<dbReference type="EMBL" id="QEIT01000006">
    <property type="protein sequence ID" value="PWZ77143.1"/>
    <property type="molecule type" value="Genomic_DNA"/>
</dbReference>
<evidence type="ECO:0000256" key="4">
    <source>
        <dbReference type="PROSITE-ProRule" id="PRU00409"/>
    </source>
</evidence>
<dbReference type="GO" id="GO:0016874">
    <property type="term" value="F:ligase activity"/>
    <property type="evidence" value="ECO:0007669"/>
    <property type="project" value="UniProtKB-KW"/>
</dbReference>
<evidence type="ECO:0000313" key="8">
    <source>
        <dbReference type="Proteomes" id="UP000246800"/>
    </source>
</evidence>
<evidence type="ECO:0000256" key="1">
    <source>
        <dbReference type="ARBA" id="ARBA00022598"/>
    </source>
</evidence>